<feature type="transmembrane region" description="Helical" evidence="8">
    <location>
        <begin position="1056"/>
        <end position="1080"/>
    </location>
</feature>
<evidence type="ECO:0000256" key="3">
    <source>
        <dbReference type="ARBA" id="ARBA00022679"/>
    </source>
</evidence>
<feature type="transmembrane region" description="Helical" evidence="8">
    <location>
        <begin position="446"/>
        <end position="470"/>
    </location>
</feature>
<feature type="transmembrane region" description="Helical" evidence="8">
    <location>
        <begin position="971"/>
        <end position="987"/>
    </location>
</feature>
<comment type="subcellular location">
    <subcellularLocation>
        <location evidence="1">Cell membrane</location>
        <topology evidence="1">Multi-pass membrane protein</topology>
    </subcellularLocation>
</comment>
<dbReference type="PANTHER" id="PTHR10050">
    <property type="entry name" value="DOLICHYL-PHOSPHATE-MANNOSE--PROTEIN MANNOSYLTRANSFERASE"/>
    <property type="match status" value="1"/>
</dbReference>
<keyword evidence="12" id="KW-1185">Reference proteome</keyword>
<feature type="transmembrane region" description="Helical" evidence="8">
    <location>
        <begin position="1149"/>
        <end position="1166"/>
    </location>
</feature>
<keyword evidence="5 8" id="KW-1133">Transmembrane helix</keyword>
<keyword evidence="4 8" id="KW-0812">Transmembrane</keyword>
<comment type="similarity">
    <text evidence="7">Belongs to the glycosyltransferase 87 family.</text>
</comment>
<feature type="transmembrane region" description="Helical" evidence="8">
    <location>
        <begin position="1173"/>
        <end position="1189"/>
    </location>
</feature>
<feature type="transmembrane region" description="Helical" evidence="8">
    <location>
        <begin position="887"/>
        <end position="908"/>
    </location>
</feature>
<dbReference type="InterPro" id="IPR018584">
    <property type="entry name" value="GT87"/>
</dbReference>
<protein>
    <submittedName>
        <fullName evidence="11">Glycosyltransferase family 39 protein</fullName>
        <ecNumber evidence="11">2.4.-.-</ecNumber>
    </submittedName>
</protein>
<keyword evidence="3 11" id="KW-0808">Transferase</keyword>
<dbReference type="Pfam" id="PF09594">
    <property type="entry name" value="GT87"/>
    <property type="match status" value="1"/>
</dbReference>
<feature type="transmembrane region" description="Helical" evidence="8">
    <location>
        <begin position="512"/>
        <end position="530"/>
    </location>
</feature>
<feature type="transmembrane region" description="Helical" evidence="8">
    <location>
        <begin position="993"/>
        <end position="1011"/>
    </location>
</feature>
<dbReference type="EMBL" id="JBHTIU010000034">
    <property type="protein sequence ID" value="MFD0869681.1"/>
    <property type="molecule type" value="Genomic_DNA"/>
</dbReference>
<feature type="transmembrane region" description="Helical" evidence="8">
    <location>
        <begin position="211"/>
        <end position="229"/>
    </location>
</feature>
<dbReference type="Pfam" id="PF16192">
    <property type="entry name" value="PMT_4TMC"/>
    <property type="match status" value="1"/>
</dbReference>
<feature type="domain" description="Glycosyltransferase RgtA/B/C/D-like" evidence="9">
    <location>
        <begin position="867"/>
        <end position="1005"/>
    </location>
</feature>
<evidence type="ECO:0000256" key="6">
    <source>
        <dbReference type="ARBA" id="ARBA00023136"/>
    </source>
</evidence>
<name>A0ABW3D9M4_9BACL</name>
<feature type="transmembrane region" description="Helical" evidence="8">
    <location>
        <begin position="330"/>
        <end position="350"/>
    </location>
</feature>
<feature type="transmembrane region" description="Helical" evidence="8">
    <location>
        <begin position="1195"/>
        <end position="1214"/>
    </location>
</feature>
<keyword evidence="11" id="KW-0328">Glycosyltransferase</keyword>
<dbReference type="Proteomes" id="UP001597120">
    <property type="component" value="Unassembled WGS sequence"/>
</dbReference>
<dbReference type="GO" id="GO:0016757">
    <property type="term" value="F:glycosyltransferase activity"/>
    <property type="evidence" value="ECO:0007669"/>
    <property type="project" value="UniProtKB-KW"/>
</dbReference>
<keyword evidence="6 8" id="KW-0472">Membrane</keyword>
<dbReference type="RefSeq" id="WP_379288128.1">
    <property type="nucleotide sequence ID" value="NZ_JBHTIU010000034.1"/>
</dbReference>
<feature type="transmembrane region" description="Helical" evidence="8">
    <location>
        <begin position="940"/>
        <end position="959"/>
    </location>
</feature>
<feature type="transmembrane region" description="Helical" evidence="8">
    <location>
        <begin position="482"/>
        <end position="500"/>
    </location>
</feature>
<proteinExistence type="inferred from homology"/>
<comment type="caution">
    <text evidence="11">The sequence shown here is derived from an EMBL/GenBank/DDBJ whole genome shotgun (WGS) entry which is preliminary data.</text>
</comment>
<evidence type="ECO:0000313" key="11">
    <source>
        <dbReference type="EMBL" id="MFD0869681.1"/>
    </source>
</evidence>
<evidence type="ECO:0000256" key="8">
    <source>
        <dbReference type="SAM" id="Phobius"/>
    </source>
</evidence>
<feature type="transmembrane region" description="Helical" evidence="8">
    <location>
        <begin position="917"/>
        <end position="934"/>
    </location>
</feature>
<feature type="transmembrane region" description="Helical" evidence="8">
    <location>
        <begin position="1226"/>
        <end position="1251"/>
    </location>
</feature>
<gene>
    <name evidence="11" type="ORF">ACFQ03_11010</name>
</gene>
<feature type="domain" description="Protein O-mannosyl-transferase C-terminal four TM" evidence="10">
    <location>
        <begin position="1088"/>
        <end position="1265"/>
    </location>
</feature>
<dbReference type="Pfam" id="PF13231">
    <property type="entry name" value="PMT_2"/>
    <property type="match status" value="1"/>
</dbReference>
<feature type="transmembrane region" description="Helical" evidence="8">
    <location>
        <begin position="357"/>
        <end position="375"/>
    </location>
</feature>
<evidence type="ECO:0000256" key="4">
    <source>
        <dbReference type="ARBA" id="ARBA00022692"/>
    </source>
</evidence>
<feature type="transmembrane region" description="Helical" evidence="8">
    <location>
        <begin position="250"/>
        <end position="267"/>
    </location>
</feature>
<reference evidence="12" key="1">
    <citation type="journal article" date="2019" name="Int. J. Syst. Evol. Microbiol.">
        <title>The Global Catalogue of Microorganisms (GCM) 10K type strain sequencing project: providing services to taxonomists for standard genome sequencing and annotation.</title>
        <authorList>
            <consortium name="The Broad Institute Genomics Platform"/>
            <consortium name="The Broad Institute Genome Sequencing Center for Infectious Disease"/>
            <person name="Wu L."/>
            <person name="Ma J."/>
        </authorList>
    </citation>
    <scope>NUCLEOTIDE SEQUENCE [LARGE SCALE GENOMIC DNA]</scope>
    <source>
        <strain evidence="12">CCUG 57263</strain>
    </source>
</reference>
<dbReference type="Gene3D" id="2.60.120.260">
    <property type="entry name" value="Galactose-binding domain-like"/>
    <property type="match status" value="1"/>
</dbReference>
<feature type="transmembrane region" description="Helical" evidence="8">
    <location>
        <begin position="681"/>
        <end position="700"/>
    </location>
</feature>
<dbReference type="InterPro" id="IPR038731">
    <property type="entry name" value="RgtA/B/C-like"/>
</dbReference>
<dbReference type="InterPro" id="IPR027005">
    <property type="entry name" value="PMT-like"/>
</dbReference>
<accession>A0ABW3D9M4</accession>
<evidence type="ECO:0000256" key="7">
    <source>
        <dbReference type="ARBA" id="ARBA00024033"/>
    </source>
</evidence>
<evidence type="ECO:0000256" key="1">
    <source>
        <dbReference type="ARBA" id="ARBA00004651"/>
    </source>
</evidence>
<evidence type="ECO:0000259" key="10">
    <source>
        <dbReference type="Pfam" id="PF16192"/>
    </source>
</evidence>
<evidence type="ECO:0000259" key="9">
    <source>
        <dbReference type="Pfam" id="PF13231"/>
    </source>
</evidence>
<keyword evidence="2" id="KW-1003">Cell membrane</keyword>
<organism evidence="11 12">
    <name type="scientific">Paenibacillus residui</name>
    <dbReference type="NCBI Taxonomy" id="629724"/>
    <lineage>
        <taxon>Bacteria</taxon>
        <taxon>Bacillati</taxon>
        <taxon>Bacillota</taxon>
        <taxon>Bacilli</taxon>
        <taxon>Bacillales</taxon>
        <taxon>Paenibacillaceae</taxon>
        <taxon>Paenibacillus</taxon>
    </lineage>
</organism>
<evidence type="ECO:0000313" key="12">
    <source>
        <dbReference type="Proteomes" id="UP001597120"/>
    </source>
</evidence>
<sequence length="1269" mass="142655">MNRKGWIFALIIWLAAVSWTGTCSASVNLLQNAGFENKSEAWAADSWISGKEATRFAVEHGEGARSGSFFLLIESTVPNDAKWVQSVSVKPDTLYRLSGWIKAEQIPEGMKGANLSVLGTIETSADFRDTQGQWEYVELYGRTGPEQQKLEVALRLGGYGSLNTGRVYFDDVAFEEVEGLPAGAEPVSFAPAETQLDTDGGPDAGNAKVSLFSPLVYALLFFLGFAVLYHWRIRQEWRLSGQSSGGAAEWVALLLSSALLLRLWIAVKVHGHPGDMATFAYWARDAVEAGLTGFYDQTTFADYPPGYIYILYLLGKGQEWLGLSASSTALAVWMKLPAILADLAASLLVYRMASARLSRPAAVGLAALYAFNPAVLVNSAAWGQVDSFFTFFLVLAVLQVQGRKMTAASVWFALAVLIKPQALIFTPVLLLGFARERSWRQLGTGFVAGTAVFIAGVLPFALHKPLLWVFKLYLETLQSYPYATLNAFNLFALTGGNWVSQEQKLLFLSYQTWGWLFIVAVTIFTAFLFFKRKKGTEPDYCLMALVLISVVFVLGVKMHERYLFPALLLALLSFIQSGDRRVLHLFVGFSITSYVNVSYVLAHGLEHMYAVGRFDGLLLLTSLANVLLLALLIKTAWDRFVNGKVRPVYDPDEEAVWVRRAKEASQEQHGSVRNRWKRKDWILISLLTLIYAAVALFQLGSFRAPEQSWKPSRDGEAVIVDFGEERLIDRTNAFGGIGDGRFRLEFAAENGDWGEPKTVDMNYVKVFTWTSVPVDVKARYTKITAERSGFELKELAFFVKDAAEPLPVRSIRTEGGAVEEAARHLFDEPNAAVYHPTFLHGTYFDEIYHARAAYEHLESIKPYENTHPPLGKELIAAGVAVFGMNPFGWRIVGTLFGIAMIPIIYVFAFRMFGATRYAFIASFLFACDFMHFAQTRIATIDVYGVFFIMLMYYFMYRYYQMNMYRDGLRKTLVPLFWSGLFFGIGAASKWIVIYGGVGLAFLFFLTLYERYREYSAVRRNKAEVSNLNAAESADSAGSGASAAEVLAFPRMALASVLWCSLFFVILPLIIYSLSFVPIMMTAGEEVSLAKLIQYQKDMFDYHSQLVAEHSFSSPWWEWPFMARPIWYYSGQSLLPEGQVSSIVSMGNPAIWWLGTLAVLAVIVWLFKNRHRGMLVAVTAFLSQYIPWMLVPRLTFIYHFFAMVPFLILCLTFIFKKGIEARPQMKIPIYAYLGLCLVLFAMFYPILSGMIISKEYAGLLKWFPSWYFYS</sequence>
<dbReference type="InterPro" id="IPR032421">
    <property type="entry name" value="PMT_4TMC"/>
</dbReference>
<feature type="transmembrane region" description="Helical" evidence="8">
    <location>
        <begin position="410"/>
        <end position="434"/>
    </location>
</feature>
<feature type="transmembrane region" description="Helical" evidence="8">
    <location>
        <begin position="539"/>
        <end position="556"/>
    </location>
</feature>
<feature type="transmembrane region" description="Helical" evidence="8">
    <location>
        <begin position="617"/>
        <end position="637"/>
    </location>
</feature>
<evidence type="ECO:0000256" key="2">
    <source>
        <dbReference type="ARBA" id="ARBA00022475"/>
    </source>
</evidence>
<dbReference type="EC" id="2.4.-.-" evidence="11"/>
<feature type="transmembrane region" description="Helical" evidence="8">
    <location>
        <begin position="585"/>
        <end position="605"/>
    </location>
</feature>
<evidence type="ECO:0000256" key="5">
    <source>
        <dbReference type="ARBA" id="ARBA00022989"/>
    </source>
</evidence>